<feature type="compositionally biased region" description="Polar residues" evidence="1">
    <location>
        <begin position="95"/>
        <end position="112"/>
    </location>
</feature>
<gene>
    <name evidence="2" type="ORF">O181_079672</name>
</gene>
<evidence type="ECO:0008006" key="4">
    <source>
        <dbReference type="Google" id="ProtNLM"/>
    </source>
</evidence>
<keyword evidence="3" id="KW-1185">Reference proteome</keyword>
<comment type="caution">
    <text evidence="2">The sequence shown here is derived from an EMBL/GenBank/DDBJ whole genome shotgun (WGS) entry which is preliminary data.</text>
</comment>
<accession>A0A9Q3FMI2</accession>
<feature type="region of interest" description="Disordered" evidence="1">
    <location>
        <begin position="1"/>
        <end position="112"/>
    </location>
</feature>
<organism evidence="2 3">
    <name type="scientific">Austropuccinia psidii MF-1</name>
    <dbReference type="NCBI Taxonomy" id="1389203"/>
    <lineage>
        <taxon>Eukaryota</taxon>
        <taxon>Fungi</taxon>
        <taxon>Dikarya</taxon>
        <taxon>Basidiomycota</taxon>
        <taxon>Pucciniomycotina</taxon>
        <taxon>Pucciniomycetes</taxon>
        <taxon>Pucciniales</taxon>
        <taxon>Sphaerophragmiaceae</taxon>
        <taxon>Austropuccinia</taxon>
    </lineage>
</organism>
<evidence type="ECO:0000313" key="3">
    <source>
        <dbReference type="Proteomes" id="UP000765509"/>
    </source>
</evidence>
<dbReference type="EMBL" id="AVOT02044602">
    <property type="protein sequence ID" value="MBW0539957.1"/>
    <property type="molecule type" value="Genomic_DNA"/>
</dbReference>
<proteinExistence type="predicted"/>
<evidence type="ECO:0000256" key="1">
    <source>
        <dbReference type="SAM" id="MobiDB-lite"/>
    </source>
</evidence>
<feature type="compositionally biased region" description="Acidic residues" evidence="1">
    <location>
        <begin position="75"/>
        <end position="84"/>
    </location>
</feature>
<dbReference type="AlphaFoldDB" id="A0A9Q3FMI2"/>
<protein>
    <recommendedName>
        <fullName evidence="4">DUF4939 domain-containing protein</fullName>
    </recommendedName>
</protein>
<name>A0A9Q3FMI2_9BASI</name>
<feature type="compositionally biased region" description="Polar residues" evidence="1">
    <location>
        <begin position="15"/>
        <end position="26"/>
    </location>
</feature>
<reference evidence="2" key="1">
    <citation type="submission" date="2021-03" db="EMBL/GenBank/DDBJ databases">
        <title>Draft genome sequence of rust myrtle Austropuccinia psidii MF-1, a brazilian biotype.</title>
        <authorList>
            <person name="Quecine M.C."/>
            <person name="Pachon D.M.R."/>
            <person name="Bonatelli M.L."/>
            <person name="Correr F.H."/>
            <person name="Franceschini L.M."/>
            <person name="Leite T.F."/>
            <person name="Margarido G.R.A."/>
            <person name="Almeida C.A."/>
            <person name="Ferrarezi J.A."/>
            <person name="Labate C.A."/>
        </authorList>
    </citation>
    <scope>NUCLEOTIDE SEQUENCE</scope>
    <source>
        <strain evidence="2">MF-1</strain>
    </source>
</reference>
<dbReference type="Proteomes" id="UP000765509">
    <property type="component" value="Unassembled WGS sequence"/>
</dbReference>
<sequence>MPIQHSPPARKKISQSRTQAVLTPTQGLLLMAPQQKEGSRPRRSSSFSGVVGGFLGTSRTIFTSPGEDREKEEENAVEEEESDGTEGVPAPVGASQGTEGQTLAQSNQPVSHQSEPSLLAIMQKMTQIVANLQAALSSEASIPPAFKTPSMKAPECFDGTKPIKVRSFIQSCQLIFDNDPANFSEERKKILYSTSFLIGRAAKWIQPYLSNLTNQDSNYFLNSWSLFESQLFTLFGDPNEVRKAESELDSL</sequence>
<evidence type="ECO:0000313" key="2">
    <source>
        <dbReference type="EMBL" id="MBW0539957.1"/>
    </source>
</evidence>